<keyword evidence="2" id="KW-0808">Transferase</keyword>
<organism evidence="2 3">
    <name type="scientific">Pedobacter cryotolerans</name>
    <dbReference type="NCBI Taxonomy" id="2571270"/>
    <lineage>
        <taxon>Bacteria</taxon>
        <taxon>Pseudomonadati</taxon>
        <taxon>Bacteroidota</taxon>
        <taxon>Sphingobacteriia</taxon>
        <taxon>Sphingobacteriales</taxon>
        <taxon>Sphingobacteriaceae</taxon>
        <taxon>Pedobacter</taxon>
    </lineage>
</organism>
<dbReference type="OrthoDB" id="9765330at2"/>
<dbReference type="PANTHER" id="PTHR12526">
    <property type="entry name" value="GLYCOSYLTRANSFERASE"/>
    <property type="match status" value="1"/>
</dbReference>
<name>A0A4U1C9V6_9SPHI</name>
<accession>A0A4U1C9V6</accession>
<dbReference type="AlphaFoldDB" id="A0A4U1C9V6"/>
<dbReference type="Pfam" id="PF00534">
    <property type="entry name" value="Glycos_transf_1"/>
    <property type="match status" value="1"/>
</dbReference>
<dbReference type="Proteomes" id="UP000310477">
    <property type="component" value="Unassembled WGS sequence"/>
</dbReference>
<feature type="domain" description="Glycosyl transferase family 1" evidence="1">
    <location>
        <begin position="191"/>
        <end position="360"/>
    </location>
</feature>
<dbReference type="InterPro" id="IPR008928">
    <property type="entry name" value="6-hairpin_glycosidase_sf"/>
</dbReference>
<keyword evidence="3" id="KW-1185">Reference proteome</keyword>
<gene>
    <name evidence="2" type="ORF">FA045_07840</name>
</gene>
<reference evidence="2 3" key="1">
    <citation type="submission" date="2019-04" db="EMBL/GenBank/DDBJ databases">
        <title>Pedobacter sp. AR-2-6 sp. nov., isolated from Arctic soil.</title>
        <authorList>
            <person name="Dahal R.H."/>
            <person name="Kim D.-U."/>
        </authorList>
    </citation>
    <scope>NUCLEOTIDE SEQUENCE [LARGE SCALE GENOMIC DNA]</scope>
    <source>
        <strain evidence="2 3">AR-2-6</strain>
    </source>
</reference>
<evidence type="ECO:0000259" key="1">
    <source>
        <dbReference type="Pfam" id="PF00534"/>
    </source>
</evidence>
<protein>
    <submittedName>
        <fullName evidence="2">Glycosyltransferase</fullName>
    </submittedName>
</protein>
<evidence type="ECO:0000313" key="2">
    <source>
        <dbReference type="EMBL" id="TKC01566.1"/>
    </source>
</evidence>
<comment type="caution">
    <text evidence="2">The sequence shown here is derived from an EMBL/GenBank/DDBJ whole genome shotgun (WGS) entry which is preliminary data.</text>
</comment>
<dbReference type="Gene3D" id="3.40.50.2000">
    <property type="entry name" value="Glycogen Phosphorylase B"/>
    <property type="match status" value="2"/>
</dbReference>
<dbReference type="EMBL" id="SWBO01000004">
    <property type="protein sequence ID" value="TKC01566.1"/>
    <property type="molecule type" value="Genomic_DNA"/>
</dbReference>
<dbReference type="CDD" id="cd03822">
    <property type="entry name" value="GT4_mannosyltransferase-like"/>
    <property type="match status" value="1"/>
</dbReference>
<dbReference type="SUPFAM" id="SSF53756">
    <property type="entry name" value="UDP-Glycosyltransferase/glycogen phosphorylase"/>
    <property type="match status" value="1"/>
</dbReference>
<dbReference type="GO" id="GO:0016757">
    <property type="term" value="F:glycosyltransferase activity"/>
    <property type="evidence" value="ECO:0007669"/>
    <property type="project" value="InterPro"/>
</dbReference>
<evidence type="ECO:0000313" key="3">
    <source>
        <dbReference type="Proteomes" id="UP000310477"/>
    </source>
</evidence>
<sequence>MKIAYISTYPPRECGLATFNNNLIKALNANFTNSSLLETSMVIAMNNSDDVDEYKYPEEVNFIIRQNNQDDYSEAAKFINESDVDACILQHEFGIYGGESGIYVLPFINQIEKPIISILHTILNTPTYLQKSIIKEIAKRSAKIVVMSNKAVGFLQNIYDIPSTKIQVIEHGVPDLEAPEINPIKQLPELIDKKILLTFGLISRNKGLETVVKALPQIVKNNPDAVYVILGNTHPGVVKDSGEEYRDYLKQLALDLNVADHLIFMNRFVAEEELIDYLTAADIYVTPYFNEAQITSGTLSYAVGAGAAVVSTPYWHAQELLDDNRGRFFNFKDHIGLAEIVNQLLENTDKLTALKRNAYNYGLKLRWPKIGKSFINVIEKATKHVDYSDKILRQIVDRSVIPEFDLSYVKRLTDDTGIFQHAKFGVPNRKEGYCIDDNSRALIMALMAYQENKDVDALNLIPIYLSYIHDLQLDNGNFRNFTSFSRQYLDEEGSDDSFGRTVWSLGYLIHTSPNRSYAEFGYELFFKSVNHFKNLTHLRGICNTITGVSYYLKTHPYDERILNELNLLTNKLIESYKNTKDEEWHWFENHLTYDNAIFPLALFHVAEITGREDVIEIAHESLKYLEKITFSLSTVNPVGNNGWHLKGNKAVPMYDQQAIEIMAMVLMYHQAYVVTREQEYLKKMFTSYLWFLGENTLRIPLYDTETKGCADGLQSGGVNRNQGAESTLAYLISHLTVLKAFKYENKLNGLKKTESLLKINK</sequence>
<proteinExistence type="predicted"/>
<dbReference type="PANTHER" id="PTHR12526:SF572">
    <property type="entry name" value="BLL5144 PROTEIN"/>
    <property type="match status" value="1"/>
</dbReference>
<dbReference type="GO" id="GO:0005975">
    <property type="term" value="P:carbohydrate metabolic process"/>
    <property type="evidence" value="ECO:0007669"/>
    <property type="project" value="InterPro"/>
</dbReference>
<dbReference type="SUPFAM" id="SSF48208">
    <property type="entry name" value="Six-hairpin glycosidases"/>
    <property type="match status" value="1"/>
</dbReference>
<dbReference type="InterPro" id="IPR001296">
    <property type="entry name" value="Glyco_trans_1"/>
</dbReference>